<protein>
    <submittedName>
        <fullName evidence="1">P-loop containing nucleoside triphosphate hydrolase protein</fullName>
    </submittedName>
</protein>
<reference evidence="1" key="1">
    <citation type="journal article" date="2021" name="New Phytol.">
        <title>Evolutionary innovations through gain and loss of genes in the ectomycorrhizal Boletales.</title>
        <authorList>
            <person name="Wu G."/>
            <person name="Miyauchi S."/>
            <person name="Morin E."/>
            <person name="Kuo A."/>
            <person name="Drula E."/>
            <person name="Varga T."/>
            <person name="Kohler A."/>
            <person name="Feng B."/>
            <person name="Cao Y."/>
            <person name="Lipzen A."/>
            <person name="Daum C."/>
            <person name="Hundley H."/>
            <person name="Pangilinan J."/>
            <person name="Johnson J."/>
            <person name="Barry K."/>
            <person name="LaButti K."/>
            <person name="Ng V."/>
            <person name="Ahrendt S."/>
            <person name="Min B."/>
            <person name="Choi I.G."/>
            <person name="Park H."/>
            <person name="Plett J.M."/>
            <person name="Magnuson J."/>
            <person name="Spatafora J.W."/>
            <person name="Nagy L.G."/>
            <person name="Henrissat B."/>
            <person name="Grigoriev I.V."/>
            <person name="Yang Z.L."/>
            <person name="Xu J."/>
            <person name="Martin F.M."/>
        </authorList>
    </citation>
    <scope>NUCLEOTIDE SEQUENCE</scope>
    <source>
        <strain evidence="1">KUC20120723A-06</strain>
    </source>
</reference>
<keyword evidence="1" id="KW-0378">Hydrolase</keyword>
<comment type="caution">
    <text evidence="1">The sequence shown here is derived from an EMBL/GenBank/DDBJ whole genome shotgun (WGS) entry which is preliminary data.</text>
</comment>
<keyword evidence="2" id="KW-1185">Reference proteome</keyword>
<evidence type="ECO:0000313" key="1">
    <source>
        <dbReference type="EMBL" id="KAH7922730.1"/>
    </source>
</evidence>
<proteinExistence type="predicted"/>
<sequence length="301" mass="31724">MPRRGGPVQKRSIPNVQKVLAVASGKGGVGKSTVAVNLAFSLALKQHGQSNQRLRVGILDLDIFGPSVPTLMGLQNSDEPELTSGGALLPIVNHGLPTMSMGYLLPKSGDDASRADAAVVWRGLMVQKAVQQLLFDVDWRDAAQNHGLDILVIDMPPGTGDVPLTLGQLVNVDGTVIVSTPQDVALADVRRGISMFRKVSVPITGTMLNQAYFVCSSCSAPHQLFGSPDAFRMTAHKLGVDVLGELPLVKGVSSGGDNGIPYALSCSERQTKEDGAGGAVWRNVMADAAAKVYDALFKDTL</sequence>
<gene>
    <name evidence="1" type="ORF">BV22DRAFT_636227</name>
</gene>
<accession>A0ACB8BBQ3</accession>
<evidence type="ECO:0000313" key="2">
    <source>
        <dbReference type="Proteomes" id="UP000790709"/>
    </source>
</evidence>
<dbReference type="Proteomes" id="UP000790709">
    <property type="component" value="Unassembled WGS sequence"/>
</dbReference>
<name>A0ACB8BBQ3_9AGAM</name>
<dbReference type="EMBL" id="MU266474">
    <property type="protein sequence ID" value="KAH7922730.1"/>
    <property type="molecule type" value="Genomic_DNA"/>
</dbReference>
<organism evidence="1 2">
    <name type="scientific">Leucogyrophana mollusca</name>
    <dbReference type="NCBI Taxonomy" id="85980"/>
    <lineage>
        <taxon>Eukaryota</taxon>
        <taxon>Fungi</taxon>
        <taxon>Dikarya</taxon>
        <taxon>Basidiomycota</taxon>
        <taxon>Agaricomycotina</taxon>
        <taxon>Agaricomycetes</taxon>
        <taxon>Agaricomycetidae</taxon>
        <taxon>Boletales</taxon>
        <taxon>Boletales incertae sedis</taxon>
        <taxon>Leucogyrophana</taxon>
    </lineage>
</organism>